<evidence type="ECO:0000256" key="12">
    <source>
        <dbReference type="ARBA" id="ARBA00048111"/>
    </source>
</evidence>
<organism evidence="22 23">
    <name type="scientific">Gallus gallus</name>
    <name type="common">Chicken</name>
    <dbReference type="NCBI Taxonomy" id="9031"/>
    <lineage>
        <taxon>Eukaryota</taxon>
        <taxon>Metazoa</taxon>
        <taxon>Chordata</taxon>
        <taxon>Craniata</taxon>
        <taxon>Vertebrata</taxon>
        <taxon>Euteleostomi</taxon>
        <taxon>Archelosauria</taxon>
        <taxon>Archosauria</taxon>
        <taxon>Dinosauria</taxon>
        <taxon>Saurischia</taxon>
        <taxon>Theropoda</taxon>
        <taxon>Coelurosauria</taxon>
        <taxon>Aves</taxon>
        <taxon>Neognathae</taxon>
        <taxon>Galloanserae</taxon>
        <taxon>Galliformes</taxon>
        <taxon>Phasianidae</taxon>
        <taxon>Phasianinae</taxon>
        <taxon>Gallus</taxon>
    </lineage>
</organism>
<dbReference type="GO" id="GO:0004348">
    <property type="term" value="F:glucosylceramidase activity"/>
    <property type="evidence" value="ECO:0000318"/>
    <property type="project" value="GO_Central"/>
</dbReference>
<feature type="chain" id="PRO_5036455026" description="Glucosylceramidase" evidence="20">
    <location>
        <begin position="24"/>
        <end position="365"/>
    </location>
</feature>
<proteinExistence type="inferred from homology"/>
<dbReference type="OrthoDB" id="9117723at2759"/>
<evidence type="ECO:0000256" key="17">
    <source>
        <dbReference type="ARBA" id="ARBA00049379"/>
    </source>
</evidence>
<dbReference type="AlphaFoldDB" id="A0A8V1AE20"/>
<dbReference type="GeneTree" id="ENSGT00390000009464"/>
<keyword evidence="19" id="KW-0746">Sphingolipid metabolism</keyword>
<evidence type="ECO:0000256" key="16">
    <source>
        <dbReference type="ARBA" id="ARBA00048880"/>
    </source>
</evidence>
<dbReference type="PANTHER" id="PTHR11069:SF23">
    <property type="entry name" value="LYSOSOMAL ACID GLUCOSYLCERAMIDASE"/>
    <property type="match status" value="1"/>
</dbReference>
<protein>
    <recommendedName>
        <fullName evidence="19">Glucosylceramidase</fullName>
        <ecNumber evidence="19">3.2.1.45</ecNumber>
    </recommendedName>
</protein>
<dbReference type="GO" id="GO:0005765">
    <property type="term" value="C:lysosomal membrane"/>
    <property type="evidence" value="ECO:0007669"/>
    <property type="project" value="UniProtKB-SubCell"/>
</dbReference>
<comment type="catalytic activity">
    <reaction evidence="17">
        <text>beta-D-glucosyl-N-octanoylsphing-4E-enine + cholesterol = N-octanoylsphing-4-enine + cholesteryl 3-beta-D-glucoside</text>
        <dbReference type="Rhea" id="RHEA:70303"/>
        <dbReference type="ChEBI" id="CHEBI:16113"/>
        <dbReference type="ChEBI" id="CHEBI:17495"/>
        <dbReference type="ChEBI" id="CHEBI:45815"/>
        <dbReference type="ChEBI" id="CHEBI:65222"/>
    </reaction>
    <physiologicalReaction direction="left-to-right" evidence="17">
        <dbReference type="Rhea" id="RHEA:70304"/>
    </physiologicalReaction>
    <physiologicalReaction direction="right-to-left" evidence="17">
        <dbReference type="Rhea" id="RHEA:70305"/>
    </physiologicalReaction>
</comment>
<comment type="catalytic activity">
    <reaction evidence="18">
        <text>beta-D-glucosyl-N-(9Z-octadecenoyl)-sphing-4E-enine + cholesterol = N-(9Z-octadecenoyl)-sphing-4-enine + cholesteryl 3-beta-D-glucoside</text>
        <dbReference type="Rhea" id="RHEA:58324"/>
        <dbReference type="ChEBI" id="CHEBI:16113"/>
        <dbReference type="ChEBI" id="CHEBI:17495"/>
        <dbReference type="ChEBI" id="CHEBI:77996"/>
        <dbReference type="ChEBI" id="CHEBI:139140"/>
    </reaction>
    <physiologicalReaction direction="left-to-right" evidence="18">
        <dbReference type="Rhea" id="RHEA:58325"/>
    </physiologicalReaction>
    <physiologicalReaction direction="right-to-left" evidence="18">
        <dbReference type="Rhea" id="RHEA:58326"/>
    </physiologicalReaction>
</comment>
<keyword evidence="6 19" id="KW-0378">Hydrolase</keyword>
<evidence type="ECO:0000256" key="18">
    <source>
        <dbReference type="ARBA" id="ARBA00049516"/>
    </source>
</evidence>
<evidence type="ECO:0000313" key="23">
    <source>
        <dbReference type="Proteomes" id="UP000000539"/>
    </source>
</evidence>
<dbReference type="PRINTS" id="PR00843">
    <property type="entry name" value="GLHYDRLASE30"/>
</dbReference>
<evidence type="ECO:0000256" key="14">
    <source>
        <dbReference type="ARBA" id="ARBA00048698"/>
    </source>
</evidence>
<reference evidence="22" key="3">
    <citation type="submission" date="2025-09" db="UniProtKB">
        <authorList>
            <consortium name="Ensembl"/>
        </authorList>
    </citation>
    <scope>IDENTIFICATION</scope>
    <source>
        <strain evidence="22">broiler</strain>
    </source>
</reference>
<reference evidence="22" key="2">
    <citation type="submission" date="2025-08" db="UniProtKB">
        <authorList>
            <consortium name="Ensembl"/>
        </authorList>
    </citation>
    <scope>IDENTIFICATION</scope>
    <source>
        <strain evidence="22">broiler</strain>
    </source>
</reference>
<comment type="catalytic activity">
    <reaction evidence="15">
        <text>a beta-D-xylosyl-(1&lt;-&gt;1')-N-acylsphing-4-enine + cholesterol = cholesteryl 3-beta-D-xyloside + an N-acylsphing-4-enine</text>
        <dbReference type="Rhea" id="RHEA:70239"/>
        <dbReference type="ChEBI" id="CHEBI:16113"/>
        <dbReference type="ChEBI" id="CHEBI:52639"/>
        <dbReference type="ChEBI" id="CHEBI:189067"/>
        <dbReference type="ChEBI" id="CHEBI:189068"/>
    </reaction>
    <physiologicalReaction direction="left-to-right" evidence="15">
        <dbReference type="Rhea" id="RHEA:70240"/>
    </physiologicalReaction>
</comment>
<evidence type="ECO:0000256" key="9">
    <source>
        <dbReference type="ARBA" id="ARBA00033698"/>
    </source>
</evidence>
<comment type="catalytic activity">
    <reaction evidence="1">
        <text>a beta-D-glucosyl-(1&lt;-&gt;1')-N-acylsphing-4-enine + H2O = an N-acylsphing-4-enine + D-glucose</text>
        <dbReference type="Rhea" id="RHEA:13269"/>
        <dbReference type="ChEBI" id="CHEBI:4167"/>
        <dbReference type="ChEBI" id="CHEBI:15377"/>
        <dbReference type="ChEBI" id="CHEBI:22801"/>
        <dbReference type="ChEBI" id="CHEBI:52639"/>
        <dbReference type="EC" id="3.2.1.45"/>
    </reaction>
    <physiologicalReaction direction="left-to-right" evidence="1">
        <dbReference type="Rhea" id="RHEA:13270"/>
    </physiologicalReaction>
</comment>
<dbReference type="PANTHER" id="PTHR11069">
    <property type="entry name" value="GLUCOSYLCERAMIDASE"/>
    <property type="match status" value="1"/>
</dbReference>
<dbReference type="GO" id="GO:0006680">
    <property type="term" value="P:glucosylceramide catabolic process"/>
    <property type="evidence" value="ECO:0000318"/>
    <property type="project" value="GO_Central"/>
</dbReference>
<dbReference type="InterPro" id="IPR017853">
    <property type="entry name" value="GH"/>
</dbReference>
<comment type="catalytic activity">
    <reaction evidence="9">
        <text>a beta-D-galactosyl-(1&lt;-&gt;1')-N-acylsphing-4-enine + H2O = an N-acylsphing-4-enine + D-galactose</text>
        <dbReference type="Rhea" id="RHEA:14297"/>
        <dbReference type="ChEBI" id="CHEBI:4139"/>
        <dbReference type="ChEBI" id="CHEBI:15377"/>
        <dbReference type="ChEBI" id="CHEBI:18390"/>
        <dbReference type="ChEBI" id="CHEBI:52639"/>
        <dbReference type="EC" id="3.2.1.46"/>
    </reaction>
    <physiologicalReaction direction="left-to-right" evidence="9">
        <dbReference type="Rhea" id="RHEA:14298"/>
    </physiologicalReaction>
</comment>
<sequence length="365" mass="40103">MGGRGAAVLCWLLLLRALRGAAGECRTGRGGDVGLRVRMERGLLCPPPHGGGVPAGARPCSPKFFGRDAMVCVCSAAYCDAVEPVVLPGAGGFVTYESSKAGKRLQRSEGDLPAQPEYVLLTLDVSARFQRLKGFGGSLSDAAALNIVALPQPAQEELLRSYFSDSGIEYNLIRVPMGCSDFSTRPYSYDDVPDDFELRHFALAEEDLEMKIPLLRRAIAMAKRPLSIYGSPWTAPAWMKSNGDIRGKGTLKGRAGGKYHRAWANYFVRFLDEYAKHNITFWAVTAQNEPIAALFAHPLFPTVAFTAEQQRDFVVRDLGPVLQRSPHSARLLIMDDQRIHLPGWARAVRPRVPLRPQWAPVERGG</sequence>
<accession>A0A8V1AE20</accession>
<comment type="catalytic activity">
    <reaction evidence="14">
        <text>beta-D-glucosyl-N-dodecanoylsphing-4-enine + cholesterol = N-dodecanoylsphing-4-enine + cholesteryl 3-beta-D-glucoside</text>
        <dbReference type="Rhea" id="RHEA:70307"/>
        <dbReference type="ChEBI" id="CHEBI:16113"/>
        <dbReference type="ChEBI" id="CHEBI:17495"/>
        <dbReference type="ChEBI" id="CHEBI:72956"/>
        <dbReference type="ChEBI" id="CHEBI:76297"/>
    </reaction>
    <physiologicalReaction direction="left-to-right" evidence="14">
        <dbReference type="Rhea" id="RHEA:70308"/>
    </physiologicalReaction>
    <physiologicalReaction direction="right-to-left" evidence="14">
        <dbReference type="Rhea" id="RHEA:70309"/>
    </physiologicalReaction>
</comment>
<dbReference type="GO" id="GO:0004336">
    <property type="term" value="F:galactosylceramidase activity"/>
    <property type="evidence" value="ECO:0007669"/>
    <property type="project" value="UniProtKB-EC"/>
</dbReference>
<comment type="catalytic activity">
    <reaction evidence="7">
        <text>beta-D-xylosyl-(1&lt;-&gt;1')-N-(9Z-octadecenoyl)-sphing-4-enine + cholesterol = cholesteryl 3-beta-D-xyloside + N-(9Z-octadecenoyl)-sphing-4-enine</text>
        <dbReference type="Rhea" id="RHEA:70251"/>
        <dbReference type="ChEBI" id="CHEBI:16113"/>
        <dbReference type="ChEBI" id="CHEBI:77996"/>
        <dbReference type="ChEBI" id="CHEBI:189067"/>
        <dbReference type="ChEBI" id="CHEBI:189081"/>
    </reaction>
    <physiologicalReaction direction="left-to-right" evidence="7">
        <dbReference type="Rhea" id="RHEA:70252"/>
    </physiologicalReaction>
</comment>
<evidence type="ECO:0000313" key="22">
    <source>
        <dbReference type="Ensembl" id="ENSGALP00010041485.1"/>
    </source>
</evidence>
<reference evidence="22" key="1">
    <citation type="submission" date="2020-11" db="EMBL/GenBank/DDBJ databases">
        <title>Gallus gallus (Chicken) genome, bGalGal1, GRCg7b, maternal haplotype autosomes + Z &amp; W.</title>
        <authorList>
            <person name="Warren W."/>
            <person name="Formenti G."/>
            <person name="Fedrigo O."/>
            <person name="Haase B."/>
            <person name="Mountcastle J."/>
            <person name="Balacco J."/>
            <person name="Tracey A."/>
            <person name="Schneider V."/>
            <person name="Okimoto R."/>
            <person name="Cheng H."/>
            <person name="Hawken R."/>
            <person name="Howe K."/>
            <person name="Jarvis E.D."/>
        </authorList>
    </citation>
    <scope>NUCLEOTIDE SEQUENCE [LARGE SCALE GENOMIC DNA]</scope>
    <source>
        <strain evidence="22">Broiler</strain>
    </source>
</reference>
<keyword evidence="19" id="KW-0443">Lipid metabolism</keyword>
<comment type="subcellular location">
    <subcellularLocation>
        <location evidence="2">Lysosome membrane</location>
        <topology evidence="2">Peripheral membrane protein</topology>
        <orientation evidence="2">Lumenal side</orientation>
    </subcellularLocation>
</comment>
<name>A0A8V1AE20_CHICK</name>
<dbReference type="SUPFAM" id="SSF51011">
    <property type="entry name" value="Glycosyl hydrolase domain"/>
    <property type="match status" value="1"/>
</dbReference>
<evidence type="ECO:0000256" key="2">
    <source>
        <dbReference type="ARBA" id="ARBA00004207"/>
    </source>
</evidence>
<dbReference type="InterPro" id="IPR033453">
    <property type="entry name" value="Glyco_hydro_30_TIM-barrel"/>
</dbReference>
<evidence type="ECO:0000256" key="5">
    <source>
        <dbReference type="ARBA" id="ARBA00022729"/>
    </source>
</evidence>
<comment type="catalytic activity">
    <reaction evidence="12">
        <text>beta-D-glucosyl-(1&lt;-&gt;1)-N-octadecanoylsphing-4-enine + cholesterol = cholesteryl 3-beta-D-glucoside + N-octadecanoylsphing-4-enine</text>
        <dbReference type="Rhea" id="RHEA:70311"/>
        <dbReference type="ChEBI" id="CHEBI:16113"/>
        <dbReference type="ChEBI" id="CHEBI:17495"/>
        <dbReference type="ChEBI" id="CHEBI:72961"/>
        <dbReference type="ChEBI" id="CHEBI:84719"/>
    </reaction>
    <physiologicalReaction direction="left-to-right" evidence="12">
        <dbReference type="Rhea" id="RHEA:70312"/>
    </physiologicalReaction>
    <physiologicalReaction direction="right-to-left" evidence="12">
        <dbReference type="Rhea" id="RHEA:70313"/>
    </physiologicalReaction>
</comment>
<comment type="catalytic activity">
    <reaction evidence="13">
        <text>a beta-D-galactosyl-(1&lt;-&gt;1')-N-acylsphing-4-enine + cholesterol = cholesteryl 3-beta-D-galactoside + an N-acylsphing-4-enine</text>
        <dbReference type="Rhea" id="RHEA:70235"/>
        <dbReference type="ChEBI" id="CHEBI:16113"/>
        <dbReference type="ChEBI" id="CHEBI:18390"/>
        <dbReference type="ChEBI" id="CHEBI:52639"/>
        <dbReference type="ChEBI" id="CHEBI:189066"/>
    </reaction>
    <physiologicalReaction direction="left-to-right" evidence="13">
        <dbReference type="Rhea" id="RHEA:70236"/>
    </physiologicalReaction>
    <physiologicalReaction direction="right-to-left" evidence="13">
        <dbReference type="Rhea" id="RHEA:70237"/>
    </physiologicalReaction>
</comment>
<keyword evidence="5 20" id="KW-0732">Signal</keyword>
<evidence type="ECO:0000256" key="11">
    <source>
        <dbReference type="ARBA" id="ARBA00048055"/>
    </source>
</evidence>
<evidence type="ECO:0000256" key="7">
    <source>
        <dbReference type="ARBA" id="ARBA00033633"/>
    </source>
</evidence>
<evidence type="ECO:0000256" key="4">
    <source>
        <dbReference type="ARBA" id="ARBA00005382"/>
    </source>
</evidence>
<comment type="catalytic activity">
    <reaction evidence="11">
        <text>a beta-D-glucosyl-(1&lt;-&gt;1')-N-acylsphing-4-enine + cholesterol = cholesteryl 3-beta-D-glucoside + an N-acylsphing-4-enine</text>
        <dbReference type="Rhea" id="RHEA:58264"/>
        <dbReference type="ChEBI" id="CHEBI:16113"/>
        <dbReference type="ChEBI" id="CHEBI:17495"/>
        <dbReference type="ChEBI" id="CHEBI:22801"/>
        <dbReference type="ChEBI" id="CHEBI:52639"/>
    </reaction>
    <physiologicalReaction direction="left-to-right" evidence="11">
        <dbReference type="Rhea" id="RHEA:58265"/>
    </physiologicalReaction>
    <physiologicalReaction direction="right-to-left" evidence="11">
        <dbReference type="Rhea" id="RHEA:58266"/>
    </physiologicalReaction>
</comment>
<comment type="catalytic activity">
    <reaction evidence="10">
        <text>1-(beta-D-galactosyl)-N-dodecanoylsphing-4-enine + cholesterol = cholesteryl 3-beta-D-galactoside + N-dodecanoylsphing-4-enine</text>
        <dbReference type="Rhea" id="RHEA:70255"/>
        <dbReference type="ChEBI" id="CHEBI:16113"/>
        <dbReference type="ChEBI" id="CHEBI:72956"/>
        <dbReference type="ChEBI" id="CHEBI:73432"/>
        <dbReference type="ChEBI" id="CHEBI:189066"/>
    </reaction>
    <physiologicalReaction direction="left-to-right" evidence="10">
        <dbReference type="Rhea" id="RHEA:70256"/>
    </physiologicalReaction>
    <physiologicalReaction direction="right-to-left" evidence="10">
        <dbReference type="Rhea" id="RHEA:70257"/>
    </physiologicalReaction>
</comment>
<feature type="signal peptide" evidence="20">
    <location>
        <begin position="1"/>
        <end position="23"/>
    </location>
</feature>
<evidence type="ECO:0000256" key="15">
    <source>
        <dbReference type="ARBA" id="ARBA00048817"/>
    </source>
</evidence>
<evidence type="ECO:0000256" key="20">
    <source>
        <dbReference type="SAM" id="SignalP"/>
    </source>
</evidence>
<dbReference type="Ensembl" id="ENSGALT00010067742.1">
    <property type="protein sequence ID" value="ENSGALP00010041485.1"/>
    <property type="gene ID" value="ENSGALG00010027949.1"/>
</dbReference>
<evidence type="ECO:0000256" key="13">
    <source>
        <dbReference type="ARBA" id="ARBA00048182"/>
    </source>
</evidence>
<feature type="domain" description="Glycosyl hydrolase family 30 TIM-barrel" evidence="21">
    <location>
        <begin position="132"/>
        <end position="348"/>
    </location>
</feature>
<gene>
    <name evidence="22" type="primary">LOC107049673</name>
</gene>
<evidence type="ECO:0000256" key="1">
    <source>
        <dbReference type="ARBA" id="ARBA00001013"/>
    </source>
</evidence>
<dbReference type="InterPro" id="IPR001139">
    <property type="entry name" value="Glyco_hydro_30"/>
</dbReference>
<dbReference type="Pfam" id="PF02055">
    <property type="entry name" value="Glyco_hydro_30"/>
    <property type="match status" value="1"/>
</dbReference>
<dbReference type="Gene3D" id="3.20.20.80">
    <property type="entry name" value="Glycosidases"/>
    <property type="match status" value="1"/>
</dbReference>
<evidence type="ECO:0000256" key="8">
    <source>
        <dbReference type="ARBA" id="ARBA00033646"/>
    </source>
</evidence>
<keyword evidence="19" id="KW-0326">Glycosidase</keyword>
<evidence type="ECO:0000256" key="19">
    <source>
        <dbReference type="RuleBase" id="RU361188"/>
    </source>
</evidence>
<keyword evidence="23" id="KW-1185">Reference proteome</keyword>
<comment type="catalytic activity">
    <reaction evidence="16">
        <text>beta-D-glucosyl-(1&lt;-&gt;1')-N-(15Z-tetracosenoyl)-sphing-4-enine + cholesterol = N-(15Z-tetracosenoyl)-sphing-4-enine + cholesteryl 3-beta-D-glucoside</text>
        <dbReference type="Rhea" id="RHEA:70315"/>
        <dbReference type="ChEBI" id="CHEBI:16113"/>
        <dbReference type="ChEBI" id="CHEBI:17495"/>
        <dbReference type="ChEBI" id="CHEBI:74450"/>
        <dbReference type="ChEBI" id="CHEBI:76302"/>
    </reaction>
    <physiologicalReaction direction="left-to-right" evidence="16">
        <dbReference type="Rhea" id="RHEA:70316"/>
    </physiologicalReaction>
    <physiologicalReaction direction="right-to-left" evidence="16">
        <dbReference type="Rhea" id="RHEA:70317"/>
    </physiologicalReaction>
</comment>
<comment type="pathway">
    <text evidence="3">Steroid metabolism; cholesterol metabolism.</text>
</comment>
<comment type="similarity">
    <text evidence="4 19">Belongs to the glycosyl hydrolase 30 family.</text>
</comment>
<evidence type="ECO:0000256" key="10">
    <source>
        <dbReference type="ARBA" id="ARBA00033703"/>
    </source>
</evidence>
<evidence type="ECO:0000256" key="3">
    <source>
        <dbReference type="ARBA" id="ARBA00004731"/>
    </source>
</evidence>
<dbReference type="SUPFAM" id="SSF51445">
    <property type="entry name" value="(Trans)glycosidases"/>
    <property type="match status" value="1"/>
</dbReference>
<evidence type="ECO:0000256" key="6">
    <source>
        <dbReference type="ARBA" id="ARBA00022801"/>
    </source>
</evidence>
<dbReference type="Proteomes" id="UP000000539">
    <property type="component" value="Chromosome 25"/>
</dbReference>
<evidence type="ECO:0000259" key="21">
    <source>
        <dbReference type="Pfam" id="PF02055"/>
    </source>
</evidence>
<dbReference type="EC" id="3.2.1.45" evidence="19"/>
<comment type="catalytic activity">
    <reaction evidence="8">
        <text>cholesteryl 3-beta-D-glucoside + H2O = cholesterol + D-glucose</text>
        <dbReference type="Rhea" id="RHEA:11956"/>
        <dbReference type="ChEBI" id="CHEBI:4167"/>
        <dbReference type="ChEBI" id="CHEBI:15377"/>
        <dbReference type="ChEBI" id="CHEBI:16113"/>
        <dbReference type="ChEBI" id="CHEBI:17495"/>
    </reaction>
    <physiologicalReaction direction="left-to-right" evidence="8">
        <dbReference type="Rhea" id="RHEA:11957"/>
    </physiologicalReaction>
</comment>